<name>A0ABV6M5C0_9ACTN</name>
<dbReference type="GO" id="GO:0016491">
    <property type="term" value="F:oxidoreductase activity"/>
    <property type="evidence" value="ECO:0007669"/>
    <property type="project" value="UniProtKB-KW"/>
</dbReference>
<dbReference type="InterPro" id="IPR020904">
    <property type="entry name" value="Sc_DH/Rdtase_CS"/>
</dbReference>
<dbReference type="Gene3D" id="3.40.50.720">
    <property type="entry name" value="NAD(P)-binding Rossmann-like Domain"/>
    <property type="match status" value="1"/>
</dbReference>
<dbReference type="InterPro" id="IPR036291">
    <property type="entry name" value="NAD(P)-bd_dom_sf"/>
</dbReference>
<dbReference type="PANTHER" id="PTHR44196">
    <property type="entry name" value="DEHYDROGENASE/REDUCTASE SDR FAMILY MEMBER 7B"/>
    <property type="match status" value="1"/>
</dbReference>
<reference evidence="5 6" key="1">
    <citation type="submission" date="2024-09" db="EMBL/GenBank/DDBJ databases">
        <authorList>
            <person name="Sun Q."/>
            <person name="Mori K."/>
        </authorList>
    </citation>
    <scope>NUCLEOTIDE SEQUENCE [LARGE SCALE GENOMIC DNA]</scope>
    <source>
        <strain evidence="5 6">TBRC 3947</strain>
    </source>
</reference>
<evidence type="ECO:0000256" key="3">
    <source>
        <dbReference type="RuleBase" id="RU000363"/>
    </source>
</evidence>
<evidence type="ECO:0000313" key="6">
    <source>
        <dbReference type="Proteomes" id="UP001589867"/>
    </source>
</evidence>
<dbReference type="EC" id="1.-.-.-" evidence="5"/>
<dbReference type="PANTHER" id="PTHR44196:SF1">
    <property type="entry name" value="DEHYDROGENASE_REDUCTASE SDR FAMILY MEMBER 7B"/>
    <property type="match status" value="1"/>
</dbReference>
<keyword evidence="2 5" id="KW-0560">Oxidoreductase</keyword>
<evidence type="ECO:0000256" key="2">
    <source>
        <dbReference type="ARBA" id="ARBA00023002"/>
    </source>
</evidence>
<gene>
    <name evidence="5" type="ORF">ACFFIA_18720</name>
</gene>
<dbReference type="PRINTS" id="PR00080">
    <property type="entry name" value="SDRFAMILY"/>
</dbReference>
<evidence type="ECO:0000259" key="4">
    <source>
        <dbReference type="SMART" id="SM00822"/>
    </source>
</evidence>
<keyword evidence="6" id="KW-1185">Reference proteome</keyword>
<accession>A0ABV6M5C0</accession>
<comment type="caution">
    <text evidence="5">The sequence shown here is derived from an EMBL/GenBank/DDBJ whole genome shotgun (WGS) entry which is preliminary data.</text>
</comment>
<feature type="domain" description="Ketoreductase" evidence="4">
    <location>
        <begin position="13"/>
        <end position="190"/>
    </location>
</feature>
<sequence>MTGPTEGTRLAGAVVLVTGATSGIGRALVPRLVAADARVVASGRDTDRLAELADTCAGVFAADLAAPGAGRQLAERVLDRWGRVDALVCAAGVGWAGEFSAMPDARVDALVQVNLRAPIEATRVLLPGMLAHGGHLVYVTSIAGRLGVAEEAVYAATKAGLDTFAESLRLELTGAGVRVSVVVPGVVDTPFFARRGRPYQRRRPRPVPADRVARALTSALAGERPEVYVPGWLRLPVAVRALVPALYRRLAGRFGGP</sequence>
<dbReference type="RefSeq" id="WP_377252718.1">
    <property type="nucleotide sequence ID" value="NZ_JBHLUH010000039.1"/>
</dbReference>
<proteinExistence type="inferred from homology"/>
<dbReference type="PROSITE" id="PS00061">
    <property type="entry name" value="ADH_SHORT"/>
    <property type="match status" value="1"/>
</dbReference>
<comment type="similarity">
    <text evidence="1 3">Belongs to the short-chain dehydrogenases/reductases (SDR) family.</text>
</comment>
<dbReference type="SUPFAM" id="SSF51735">
    <property type="entry name" value="NAD(P)-binding Rossmann-fold domains"/>
    <property type="match status" value="1"/>
</dbReference>
<evidence type="ECO:0000256" key="1">
    <source>
        <dbReference type="ARBA" id="ARBA00006484"/>
    </source>
</evidence>
<dbReference type="InterPro" id="IPR057326">
    <property type="entry name" value="KR_dom"/>
</dbReference>
<dbReference type="Proteomes" id="UP001589867">
    <property type="component" value="Unassembled WGS sequence"/>
</dbReference>
<dbReference type="SMART" id="SM00822">
    <property type="entry name" value="PKS_KR"/>
    <property type="match status" value="1"/>
</dbReference>
<dbReference type="EMBL" id="JBHLUH010000039">
    <property type="protein sequence ID" value="MFC0529694.1"/>
    <property type="molecule type" value="Genomic_DNA"/>
</dbReference>
<dbReference type="PRINTS" id="PR00081">
    <property type="entry name" value="GDHRDH"/>
</dbReference>
<protein>
    <submittedName>
        <fullName evidence="5">SDR family NAD(P)-dependent oxidoreductase</fullName>
        <ecNumber evidence="5">1.-.-.-</ecNumber>
    </submittedName>
</protein>
<dbReference type="InterPro" id="IPR002347">
    <property type="entry name" value="SDR_fam"/>
</dbReference>
<evidence type="ECO:0000313" key="5">
    <source>
        <dbReference type="EMBL" id="MFC0529694.1"/>
    </source>
</evidence>
<organism evidence="5 6">
    <name type="scientific">Phytohabitans kaempferiae</name>
    <dbReference type="NCBI Taxonomy" id="1620943"/>
    <lineage>
        <taxon>Bacteria</taxon>
        <taxon>Bacillati</taxon>
        <taxon>Actinomycetota</taxon>
        <taxon>Actinomycetes</taxon>
        <taxon>Micromonosporales</taxon>
        <taxon>Micromonosporaceae</taxon>
    </lineage>
</organism>
<dbReference type="Pfam" id="PF00106">
    <property type="entry name" value="adh_short"/>
    <property type="match status" value="1"/>
</dbReference>